<dbReference type="AlphaFoldDB" id="A0AAQ1GHH9"/>
<sequence length="53" mass="6066">MKHYDEAVWEMLDPDADWPTPPKTSTRSTAARRGILMSGFARKSTMRAKPLMQ</sequence>
<reference evidence="1 2" key="1">
    <citation type="submission" date="2016-10" db="EMBL/GenBank/DDBJ databases">
        <authorList>
            <person name="Varghese N."/>
            <person name="Submissions S."/>
        </authorList>
    </citation>
    <scope>NUCLEOTIDE SEQUENCE [LARGE SCALE GENOMIC DNA]</scope>
    <source>
        <strain evidence="1 2">LMG 22274</strain>
    </source>
</reference>
<evidence type="ECO:0000313" key="1">
    <source>
        <dbReference type="EMBL" id="SEJ88472.1"/>
    </source>
</evidence>
<comment type="caution">
    <text evidence="1">The sequence shown here is derived from an EMBL/GenBank/DDBJ whole genome shotgun (WGS) entry which is preliminary data.</text>
</comment>
<name>A0AAQ1GHH9_9BURK</name>
<gene>
    <name evidence="1" type="ORF">SAMN05216550_1104</name>
</gene>
<proteinExistence type="predicted"/>
<dbReference type="EMBL" id="FNZM01000010">
    <property type="protein sequence ID" value="SEJ88472.1"/>
    <property type="molecule type" value="Genomic_DNA"/>
</dbReference>
<protein>
    <submittedName>
        <fullName evidence="1">Uncharacterized protein</fullName>
    </submittedName>
</protein>
<dbReference type="Proteomes" id="UP000183529">
    <property type="component" value="Unassembled WGS sequence"/>
</dbReference>
<organism evidence="1 2">
    <name type="scientific">Paraburkholderia tropica</name>
    <dbReference type="NCBI Taxonomy" id="92647"/>
    <lineage>
        <taxon>Bacteria</taxon>
        <taxon>Pseudomonadati</taxon>
        <taxon>Pseudomonadota</taxon>
        <taxon>Betaproteobacteria</taxon>
        <taxon>Burkholderiales</taxon>
        <taxon>Burkholderiaceae</taxon>
        <taxon>Paraburkholderia</taxon>
    </lineage>
</organism>
<evidence type="ECO:0000313" key="2">
    <source>
        <dbReference type="Proteomes" id="UP000183529"/>
    </source>
</evidence>
<accession>A0AAQ1GHH9</accession>